<dbReference type="PROSITE" id="PS51186">
    <property type="entry name" value="GNAT"/>
    <property type="match status" value="1"/>
</dbReference>
<dbReference type="Gene3D" id="3.40.630.30">
    <property type="match status" value="1"/>
</dbReference>
<organism evidence="4 5">
    <name type="scientific">Deinococcus cellulosilyticus (strain DSM 18568 / NBRC 106333 / KACC 11606 / 5516J-15)</name>
    <dbReference type="NCBI Taxonomy" id="1223518"/>
    <lineage>
        <taxon>Bacteria</taxon>
        <taxon>Thermotogati</taxon>
        <taxon>Deinococcota</taxon>
        <taxon>Deinococci</taxon>
        <taxon>Deinococcales</taxon>
        <taxon>Deinococcaceae</taxon>
        <taxon>Deinococcus</taxon>
    </lineage>
</organism>
<dbReference type="InterPro" id="IPR016181">
    <property type="entry name" value="Acyl_CoA_acyltransferase"/>
</dbReference>
<dbReference type="EMBL" id="BJXB01000017">
    <property type="protein sequence ID" value="GEM48001.1"/>
    <property type="molecule type" value="Genomic_DNA"/>
</dbReference>
<protein>
    <recommendedName>
        <fullName evidence="3">N-acetyltransferase domain-containing protein</fullName>
    </recommendedName>
</protein>
<evidence type="ECO:0000256" key="1">
    <source>
        <dbReference type="ARBA" id="ARBA00022679"/>
    </source>
</evidence>
<evidence type="ECO:0000313" key="4">
    <source>
        <dbReference type="EMBL" id="GEM48001.1"/>
    </source>
</evidence>
<keyword evidence="2" id="KW-0012">Acyltransferase</keyword>
<name>A0A511N6H1_DEIC1</name>
<sequence length="264" mass="30439">MYMSQPTHSSSFSGLTWIDHQEALNLLYQEEVLNHKLIWACARNREIEAYRLPHNQGVVLWEPHHRQLMVSVLESCAYISSDLLGEAVLIEGPEKSIQGIVEAFPDLGYNPRTSLIYTLEAQDLKVDREFRRLRPDDHEAAGWLVHFNEETRGRTLTHTEALRMLYATYREFYILEHRQKCAAVAAVNRWTLHYQSVSFVYVPPESRGKGFGRRLMASLSAFILQEKRKKVILFADPDNDAANALYRSLGYQVHGNYTVLQQGS</sequence>
<dbReference type="GO" id="GO:0016747">
    <property type="term" value="F:acyltransferase activity, transferring groups other than amino-acyl groups"/>
    <property type="evidence" value="ECO:0007669"/>
    <property type="project" value="InterPro"/>
</dbReference>
<dbReference type="Pfam" id="PF13508">
    <property type="entry name" value="Acetyltransf_7"/>
    <property type="match status" value="1"/>
</dbReference>
<dbReference type="Proteomes" id="UP000321306">
    <property type="component" value="Unassembled WGS sequence"/>
</dbReference>
<comment type="caution">
    <text evidence="4">The sequence shown here is derived from an EMBL/GenBank/DDBJ whole genome shotgun (WGS) entry which is preliminary data.</text>
</comment>
<evidence type="ECO:0000313" key="5">
    <source>
        <dbReference type="Proteomes" id="UP000321306"/>
    </source>
</evidence>
<dbReference type="AlphaFoldDB" id="A0A511N6H1"/>
<evidence type="ECO:0000256" key="2">
    <source>
        <dbReference type="ARBA" id="ARBA00023315"/>
    </source>
</evidence>
<dbReference type="InterPro" id="IPR050832">
    <property type="entry name" value="Bact_Acetyltransf"/>
</dbReference>
<dbReference type="PANTHER" id="PTHR43877">
    <property type="entry name" value="AMINOALKYLPHOSPHONATE N-ACETYLTRANSFERASE-RELATED-RELATED"/>
    <property type="match status" value="1"/>
</dbReference>
<proteinExistence type="predicted"/>
<gene>
    <name evidence="4" type="ORF">DC3_36360</name>
</gene>
<dbReference type="SUPFAM" id="SSF55729">
    <property type="entry name" value="Acyl-CoA N-acyltransferases (Nat)"/>
    <property type="match status" value="1"/>
</dbReference>
<feature type="domain" description="N-acetyltransferase" evidence="3">
    <location>
        <begin position="131"/>
        <end position="264"/>
    </location>
</feature>
<accession>A0A511N6H1</accession>
<dbReference type="InterPro" id="IPR000182">
    <property type="entry name" value="GNAT_dom"/>
</dbReference>
<keyword evidence="1" id="KW-0808">Transferase</keyword>
<evidence type="ECO:0000259" key="3">
    <source>
        <dbReference type="PROSITE" id="PS51186"/>
    </source>
</evidence>
<reference evidence="4 5" key="1">
    <citation type="submission" date="2019-07" db="EMBL/GenBank/DDBJ databases">
        <title>Whole genome shotgun sequence of Deinococcus cellulosilyticus NBRC 106333.</title>
        <authorList>
            <person name="Hosoyama A."/>
            <person name="Uohara A."/>
            <person name="Ohji S."/>
            <person name="Ichikawa N."/>
        </authorList>
    </citation>
    <scope>NUCLEOTIDE SEQUENCE [LARGE SCALE GENOMIC DNA]</scope>
    <source>
        <strain evidence="4 5">NBRC 106333</strain>
    </source>
</reference>
<keyword evidence="5" id="KW-1185">Reference proteome</keyword>
<dbReference type="CDD" id="cd04301">
    <property type="entry name" value="NAT_SF"/>
    <property type="match status" value="1"/>
</dbReference>